<evidence type="ECO:0000256" key="1">
    <source>
        <dbReference type="SAM" id="SignalP"/>
    </source>
</evidence>
<reference evidence="2 3" key="1">
    <citation type="submission" date="2014-09" db="EMBL/GenBank/DDBJ databases">
        <title>Genome sequences of Lysobacter dokdonensis DS-58.</title>
        <authorList>
            <person name="Kim J.F."/>
            <person name="Kwak M.-J."/>
        </authorList>
    </citation>
    <scope>NUCLEOTIDE SEQUENCE [LARGE SCALE GENOMIC DNA]</scope>
    <source>
        <strain evidence="2 3">DS-58</strain>
    </source>
</reference>
<proteinExistence type="predicted"/>
<comment type="caution">
    <text evidence="2">The sequence shown here is derived from an EMBL/GenBank/DDBJ whole genome shotgun (WGS) entry which is preliminary data.</text>
</comment>
<dbReference type="EMBL" id="JRKJ01000025">
    <property type="protein sequence ID" value="KGQ17754.1"/>
    <property type="molecule type" value="Genomic_DNA"/>
</dbReference>
<dbReference type="InterPro" id="IPR021457">
    <property type="entry name" value="DUF3108"/>
</dbReference>
<dbReference type="Pfam" id="PF11306">
    <property type="entry name" value="DUF3108"/>
    <property type="match status" value="1"/>
</dbReference>
<gene>
    <name evidence="2" type="ORF">LF41_1961</name>
</gene>
<accession>A0A0A2WXN3</accession>
<feature type="chain" id="PRO_5002007820" description="DUF3108 domain-containing protein" evidence="1">
    <location>
        <begin position="26"/>
        <end position="230"/>
    </location>
</feature>
<dbReference type="eggNOG" id="ENOG5032W8D">
    <property type="taxonomic scope" value="Bacteria"/>
</dbReference>
<protein>
    <recommendedName>
        <fullName evidence="4">DUF3108 domain-containing protein</fullName>
    </recommendedName>
</protein>
<feature type="signal peptide" evidence="1">
    <location>
        <begin position="1"/>
        <end position="25"/>
    </location>
</feature>
<evidence type="ECO:0000313" key="2">
    <source>
        <dbReference type="EMBL" id="KGQ17754.1"/>
    </source>
</evidence>
<keyword evidence="3" id="KW-1185">Reference proteome</keyword>
<evidence type="ECO:0008006" key="4">
    <source>
        <dbReference type="Google" id="ProtNLM"/>
    </source>
</evidence>
<dbReference type="Proteomes" id="UP000030518">
    <property type="component" value="Unassembled WGS sequence"/>
</dbReference>
<dbReference type="OrthoDB" id="6007799at2"/>
<dbReference type="STRING" id="1300345.LF41_1961"/>
<evidence type="ECO:0000313" key="3">
    <source>
        <dbReference type="Proteomes" id="UP000030518"/>
    </source>
</evidence>
<dbReference type="RefSeq" id="WP_036171870.1">
    <property type="nucleotide sequence ID" value="NZ_JRKJ01000025.1"/>
</dbReference>
<name>A0A0A2WXN3_9GAMM</name>
<sequence length="230" mass="24947">MRSTLIRKAFAATAFIAMATVPALAAAPSLKPFNAEYTANYMGMEGAAHMQLAQTGAQWKYTLRIQSSLATLSQVTTFEENGGQWRPLSGSDNSSVLIKRVSKNAQYDWGKGVATWSGDVKADRAGPVELKPGDLDAMLVNLAIARDVAAGKPLRYRMVDDGRAKDMVYTVAGKETITVAGKSQQATKVQRTDGNKQTLVWIVEGLPAPARILQRKNGEDEVDLQLKSMK</sequence>
<dbReference type="PATRIC" id="fig|1300345.3.peg.3006"/>
<keyword evidence="1" id="KW-0732">Signal</keyword>
<dbReference type="AlphaFoldDB" id="A0A0A2WXN3"/>
<organism evidence="2 3">
    <name type="scientific">Lysobacter dokdonensis DS-58</name>
    <dbReference type="NCBI Taxonomy" id="1300345"/>
    <lineage>
        <taxon>Bacteria</taxon>
        <taxon>Pseudomonadati</taxon>
        <taxon>Pseudomonadota</taxon>
        <taxon>Gammaproteobacteria</taxon>
        <taxon>Lysobacterales</taxon>
        <taxon>Lysobacteraceae</taxon>
        <taxon>Noviluteimonas</taxon>
    </lineage>
</organism>